<dbReference type="AlphaFoldDB" id="A0AAW1L5Y5"/>
<keyword evidence="2" id="KW-0808">Transferase</keyword>
<keyword evidence="3" id="KW-1185">Reference proteome</keyword>
<dbReference type="EMBL" id="JASPKY010000159">
    <property type="protein sequence ID" value="KAK9729602.1"/>
    <property type="molecule type" value="Genomic_DNA"/>
</dbReference>
<dbReference type="Proteomes" id="UP001458880">
    <property type="component" value="Unassembled WGS sequence"/>
</dbReference>
<evidence type="ECO:0000313" key="2">
    <source>
        <dbReference type="EMBL" id="KAK9729602.1"/>
    </source>
</evidence>
<evidence type="ECO:0000313" key="3">
    <source>
        <dbReference type="Proteomes" id="UP001458880"/>
    </source>
</evidence>
<dbReference type="InterPro" id="IPR000477">
    <property type="entry name" value="RT_dom"/>
</dbReference>
<protein>
    <submittedName>
        <fullName evidence="2">Reverse transcriptase (RNA-dependent DNA polymerase)</fullName>
    </submittedName>
</protein>
<gene>
    <name evidence="2" type="ORF">QE152_g15828</name>
</gene>
<keyword evidence="2" id="KW-0548">Nucleotidyltransferase</keyword>
<dbReference type="SUPFAM" id="SSF56672">
    <property type="entry name" value="DNA/RNA polymerases"/>
    <property type="match status" value="1"/>
</dbReference>
<dbReference type="PROSITE" id="PS50878">
    <property type="entry name" value="RT_POL"/>
    <property type="match status" value="1"/>
</dbReference>
<proteinExistence type="predicted"/>
<keyword evidence="2" id="KW-0695">RNA-directed DNA polymerase</keyword>
<accession>A0AAW1L5Y5</accession>
<dbReference type="InterPro" id="IPR043502">
    <property type="entry name" value="DNA/RNA_pol_sf"/>
</dbReference>
<organism evidence="2 3">
    <name type="scientific">Popillia japonica</name>
    <name type="common">Japanese beetle</name>
    <dbReference type="NCBI Taxonomy" id="7064"/>
    <lineage>
        <taxon>Eukaryota</taxon>
        <taxon>Metazoa</taxon>
        <taxon>Ecdysozoa</taxon>
        <taxon>Arthropoda</taxon>
        <taxon>Hexapoda</taxon>
        <taxon>Insecta</taxon>
        <taxon>Pterygota</taxon>
        <taxon>Neoptera</taxon>
        <taxon>Endopterygota</taxon>
        <taxon>Coleoptera</taxon>
        <taxon>Polyphaga</taxon>
        <taxon>Scarabaeiformia</taxon>
        <taxon>Scarabaeidae</taxon>
        <taxon>Rutelinae</taxon>
        <taxon>Popillia</taxon>
    </lineage>
</organism>
<dbReference type="Pfam" id="PF00078">
    <property type="entry name" value="RVT_1"/>
    <property type="match status" value="1"/>
</dbReference>
<feature type="domain" description="Reverse transcriptase" evidence="1">
    <location>
        <begin position="1"/>
        <end position="164"/>
    </location>
</feature>
<name>A0AAW1L5Y5_POPJA</name>
<dbReference type="GO" id="GO:0003964">
    <property type="term" value="F:RNA-directed DNA polymerase activity"/>
    <property type="evidence" value="ECO:0007669"/>
    <property type="project" value="UniProtKB-KW"/>
</dbReference>
<evidence type="ECO:0000259" key="1">
    <source>
        <dbReference type="PROSITE" id="PS50878"/>
    </source>
</evidence>
<sequence length="164" mass="19499">MKSHRELHKYTNYDENNWNKITTKTNRNMDRRAKNFIFKSIRFSQRYVYERRHVLTHLISTLRYNYMELDILLLKLVRMEVTDTPANNMIDLFRNRQVYVRTYNGELFGPKYCSIGLPQGSTLSSILFNLYTADFHKINNADTEIIQYADDICIVEAEKSIGVL</sequence>
<reference evidence="2 3" key="1">
    <citation type="journal article" date="2024" name="BMC Genomics">
        <title>De novo assembly and annotation of Popillia japonica's genome with initial clues to its potential as an invasive pest.</title>
        <authorList>
            <person name="Cucini C."/>
            <person name="Boschi S."/>
            <person name="Funari R."/>
            <person name="Cardaioli E."/>
            <person name="Iannotti N."/>
            <person name="Marturano G."/>
            <person name="Paoli F."/>
            <person name="Bruttini M."/>
            <person name="Carapelli A."/>
            <person name="Frati F."/>
            <person name="Nardi F."/>
        </authorList>
    </citation>
    <scope>NUCLEOTIDE SEQUENCE [LARGE SCALE GENOMIC DNA]</scope>
    <source>
        <strain evidence="2">DMR45628</strain>
    </source>
</reference>
<comment type="caution">
    <text evidence="2">The sequence shown here is derived from an EMBL/GenBank/DDBJ whole genome shotgun (WGS) entry which is preliminary data.</text>
</comment>